<dbReference type="PANTHER" id="PTHR19862">
    <property type="entry name" value="WD REPEAT-CONTAINING PROTEIN 48"/>
    <property type="match status" value="1"/>
</dbReference>
<feature type="compositionally biased region" description="Pro residues" evidence="4">
    <location>
        <begin position="83"/>
        <end position="92"/>
    </location>
</feature>
<evidence type="ECO:0000313" key="5">
    <source>
        <dbReference type="EMBL" id="CAH7684593.1"/>
    </source>
</evidence>
<dbReference type="Gene3D" id="2.130.10.10">
    <property type="entry name" value="YVTN repeat-like/Quinoprotein amine dehydrogenase"/>
    <property type="match status" value="2"/>
</dbReference>
<name>A0AAV0BEH7_PHAPC</name>
<dbReference type="GO" id="GO:0000724">
    <property type="term" value="P:double-strand break repair via homologous recombination"/>
    <property type="evidence" value="ECO:0007669"/>
    <property type="project" value="TreeGrafter"/>
</dbReference>
<feature type="region of interest" description="Disordered" evidence="4">
    <location>
        <begin position="957"/>
        <end position="1034"/>
    </location>
</feature>
<feature type="compositionally biased region" description="Polar residues" evidence="4">
    <location>
        <begin position="472"/>
        <end position="490"/>
    </location>
</feature>
<feature type="region of interest" description="Disordered" evidence="4">
    <location>
        <begin position="445"/>
        <end position="544"/>
    </location>
</feature>
<feature type="compositionally biased region" description="Basic and acidic residues" evidence="4">
    <location>
        <begin position="980"/>
        <end position="993"/>
    </location>
</feature>
<feature type="compositionally biased region" description="Polar residues" evidence="4">
    <location>
        <begin position="893"/>
        <end position="906"/>
    </location>
</feature>
<evidence type="ECO:0000256" key="4">
    <source>
        <dbReference type="SAM" id="MobiDB-lite"/>
    </source>
</evidence>
<dbReference type="SMART" id="SM00320">
    <property type="entry name" value="WD40"/>
    <property type="match status" value="5"/>
</dbReference>
<dbReference type="InterPro" id="IPR051246">
    <property type="entry name" value="WDR48"/>
</dbReference>
<organism evidence="5 6">
    <name type="scientific">Phakopsora pachyrhizi</name>
    <name type="common">Asian soybean rust disease fungus</name>
    <dbReference type="NCBI Taxonomy" id="170000"/>
    <lineage>
        <taxon>Eukaryota</taxon>
        <taxon>Fungi</taxon>
        <taxon>Dikarya</taxon>
        <taxon>Basidiomycota</taxon>
        <taxon>Pucciniomycotina</taxon>
        <taxon>Pucciniomycetes</taxon>
        <taxon>Pucciniales</taxon>
        <taxon>Phakopsoraceae</taxon>
        <taxon>Phakopsora</taxon>
    </lineage>
</organism>
<evidence type="ECO:0000313" key="6">
    <source>
        <dbReference type="Proteomes" id="UP001153365"/>
    </source>
</evidence>
<feature type="compositionally biased region" description="Polar residues" evidence="4">
    <location>
        <begin position="913"/>
        <end position="928"/>
    </location>
</feature>
<dbReference type="PROSITE" id="PS00678">
    <property type="entry name" value="WD_REPEATS_1"/>
    <property type="match status" value="2"/>
</dbReference>
<dbReference type="InterPro" id="IPR019775">
    <property type="entry name" value="WD40_repeat_CS"/>
</dbReference>
<feature type="compositionally biased region" description="Polar residues" evidence="4">
    <location>
        <begin position="498"/>
        <end position="516"/>
    </location>
</feature>
<dbReference type="SUPFAM" id="SSF50978">
    <property type="entry name" value="WD40 repeat-like"/>
    <property type="match status" value="1"/>
</dbReference>
<feature type="compositionally biased region" description="Basic and acidic residues" evidence="4">
    <location>
        <begin position="155"/>
        <end position="169"/>
    </location>
</feature>
<dbReference type="Proteomes" id="UP001153365">
    <property type="component" value="Unassembled WGS sequence"/>
</dbReference>
<keyword evidence="2" id="KW-0677">Repeat</keyword>
<accession>A0AAV0BEH7</accession>
<dbReference type="PROSITE" id="PS50294">
    <property type="entry name" value="WD_REPEATS_REGION"/>
    <property type="match status" value="2"/>
</dbReference>
<feature type="compositionally biased region" description="Low complexity" evidence="4">
    <location>
        <begin position="68"/>
        <end position="82"/>
    </location>
</feature>
<feature type="region of interest" description="Disordered" evidence="4">
    <location>
        <begin position="893"/>
        <end position="928"/>
    </location>
</feature>
<keyword evidence="1 3" id="KW-0853">WD repeat</keyword>
<evidence type="ECO:0000256" key="1">
    <source>
        <dbReference type="ARBA" id="ARBA00022574"/>
    </source>
</evidence>
<gene>
    <name evidence="5" type="ORF">PPACK8108_LOCUS18866</name>
</gene>
<dbReference type="InterPro" id="IPR001680">
    <property type="entry name" value="WD40_rpt"/>
</dbReference>
<dbReference type="PANTHER" id="PTHR19862:SF14">
    <property type="entry name" value="WD REPEAT-CONTAINING PROTEIN 48"/>
    <property type="match status" value="1"/>
</dbReference>
<dbReference type="Pfam" id="PF00400">
    <property type="entry name" value="WD40"/>
    <property type="match status" value="2"/>
</dbReference>
<dbReference type="GO" id="GO:0043130">
    <property type="term" value="F:ubiquitin binding"/>
    <property type="evidence" value="ECO:0007669"/>
    <property type="project" value="TreeGrafter"/>
</dbReference>
<dbReference type="EMBL" id="CALTRL010005525">
    <property type="protein sequence ID" value="CAH7684593.1"/>
    <property type="molecule type" value="Genomic_DNA"/>
</dbReference>
<protein>
    <submittedName>
        <fullName evidence="5">WD repeat-containing protein 48</fullName>
    </submittedName>
</protein>
<dbReference type="InterPro" id="IPR021772">
    <property type="entry name" value="WDR48/Bun107"/>
</dbReference>
<feature type="repeat" description="WD" evidence="3">
    <location>
        <begin position="252"/>
        <end position="293"/>
    </location>
</feature>
<dbReference type="InterPro" id="IPR015943">
    <property type="entry name" value="WD40/YVTN_repeat-like_dom_sf"/>
</dbReference>
<dbReference type="Pfam" id="PF11816">
    <property type="entry name" value="DUF3337"/>
    <property type="match status" value="1"/>
</dbReference>
<feature type="repeat" description="WD" evidence="3">
    <location>
        <begin position="314"/>
        <end position="355"/>
    </location>
</feature>
<proteinExistence type="predicted"/>
<comment type="caution">
    <text evidence="5">The sequence shown here is derived from an EMBL/GenBank/DDBJ whole genome shotgun (WGS) entry which is preliminary data.</text>
</comment>
<dbReference type="InterPro" id="IPR036322">
    <property type="entry name" value="WD40_repeat_dom_sf"/>
</dbReference>
<feature type="compositionally biased region" description="Polar residues" evidence="4">
    <location>
        <begin position="1016"/>
        <end position="1025"/>
    </location>
</feature>
<dbReference type="PROSITE" id="PS50082">
    <property type="entry name" value="WD_REPEATS_2"/>
    <property type="match status" value="2"/>
</dbReference>
<feature type="region of interest" description="Disordered" evidence="4">
    <location>
        <begin position="39"/>
        <end position="106"/>
    </location>
</feature>
<feature type="compositionally biased region" description="Low complexity" evidence="4">
    <location>
        <begin position="1004"/>
        <end position="1015"/>
    </location>
</feature>
<evidence type="ECO:0000256" key="3">
    <source>
        <dbReference type="PROSITE-ProRule" id="PRU00221"/>
    </source>
</evidence>
<reference evidence="5" key="1">
    <citation type="submission" date="2022-06" db="EMBL/GenBank/DDBJ databases">
        <authorList>
            <consortium name="SYNGENTA / RWTH Aachen University"/>
        </authorList>
    </citation>
    <scope>NUCLEOTIDE SEQUENCE</scope>
</reference>
<evidence type="ECO:0000256" key="2">
    <source>
        <dbReference type="ARBA" id="ARBA00022737"/>
    </source>
</evidence>
<sequence>MPLSNSNISTPINQQPRSRLSYVIPLRDDYHCQEVNNRSTTTLQIPQPGLSRHQSRDHDPRPLIIKISSAVSQPSPSSSSSPSSPPKLPTPPSTKTLDEKVTRNQQPRHCLGVNALALDLSTVIQSRGGPEGILYTAGKDGLVAAWELGLPTVRRQVDEPDRTGDRPGELIDDPLTSKPNSPVRSREVESSGAEGWRLPKSLDLYESRHRLDRTALDQLFMISNTVISASSDRTLKAWFPHSPHLALSPSTIGSHSDYVKCLAHSRDQGWVASAGLDRRIKVWDIAESRLNPVGSPSRTVGLYDPRIPSRFAELVGHTDNVRAILLSNDGSHLLSASSDATVKLWEVGMRRCLYTFSHHSASVWSLFSDHPRLQVFHSGDRAGYVCKIDLEDCGDLGEGECVVLCKVGPDEETPDLSMAGSENVVRITGADDTYIWTATGSSSVQRWSDVPTRRQRRKLASLRSIKIPDSANYPTTQHSTSRPPSYNTAPDTCARPPQLSSTNQNLTRSPSSSGSDTRQSSKPRSKSPTPPLATSPNLSSQEERQKNSVFYDGKMDEVPLDALVPLVSPSDPIPRQFVNVVNVHGQTLELAPTPSAASLHSSISMARSPTKSRFGIHPSSHAPSPDFIGISSLPKFSPIYVESQSEHGSKKATLEAFSLKSLSPEDQRALKLYKMRDSATGCVPLRGSPDAIIAGRSGLLLCELLNDRRHVITSDTTGEVALWDIICGACVGVFAIMSDSFSSDPCSMTPTTVLRAIRDRIEGEASTETWCSVETQAGLLTVHLEEPRCFDAEIFADEANLPTNVLEGMKEDHRISLGKWVIRNLFDGFVSHHAQLRANEETAKLLLEGVSNGSVSTKPLSPPETYRGLNRTQRSLSHSDVLLLASNEAQTHSKFGSPCANVSSLSNRRDNPLSRTPGMTISLATPASTPVVPPDFKVPSMRLKPFSEAAIILGTPQGPAPALKPGSRTNSCDDFALPSVDERSDEERSDKQRHLNRLTTTAPRSDGGSSRSSLLNRPTLNSVRRSSYDGPLKGSISNHQLDTLNGIGSNNLSASPNMSLSGTVGIFTRFKALGRGPKRKTSGDAGCHPVISKPIPKISEAESQDLNEVFHSQKNLEILLHKRKIVQEILSRPFSPIDSSDAPRLDLSPDTTILISEASDDSGAWEVTYRGLVSTTEEDSETLESMAPGNARLTASKVLRLRKVSAYVAQKLELDLTKITNPFRVKRLPNGDLDEGEAEKGGSHYEGEGGCEFKVEKEIELICNGVSLPWSMSLGAVKQWVWCKGGDVVIGYRWKREP</sequence>
<keyword evidence="6" id="KW-1185">Reference proteome</keyword>
<feature type="region of interest" description="Disordered" evidence="4">
    <location>
        <begin position="155"/>
        <end position="192"/>
    </location>
</feature>